<feature type="transmembrane region" description="Helical" evidence="1">
    <location>
        <begin position="126"/>
        <end position="145"/>
    </location>
</feature>
<dbReference type="EMBL" id="LT838813">
    <property type="protein sequence ID" value="SMD44773.1"/>
    <property type="molecule type" value="Genomic_DNA"/>
</dbReference>
<protein>
    <submittedName>
        <fullName evidence="2">Uncharacterized protein</fullName>
    </submittedName>
</protein>
<keyword evidence="1" id="KW-0812">Transmembrane</keyword>
<accession>A0A1W2H787</accession>
<keyword evidence="1" id="KW-0472">Membrane</keyword>
<feature type="transmembrane region" description="Helical" evidence="1">
    <location>
        <begin position="261"/>
        <end position="281"/>
    </location>
</feature>
<keyword evidence="1" id="KW-1133">Transmembrane helix</keyword>
<sequence length="387" mass="43845">MDEFSFGKSNFDRILRKIGLKLSEKKELKVKVLIAVGLCWLPLVILSLIHGNFWTGSIEGSFITSAEAQTRFLISLPILILAEPLVGGRLIKTLVQFLDSGLIPKNQVEEFKSIVKKKTNFLQNPWTDIFLLVICYIQVGSILFFEAQYTSVAAWQFGESNGEAFLNIVGKWAVIVSRPITLFLIYRWILRVLVWGRILAGIAKLNLYLSPFHADKAGGLGFLAFSISYFSPVCFAISVSIAGNMADLMLVDGMKLIEFRLILLGYLLFIAGFFTYPLFVFSKILLDFKEKCIFELYDGIQHVYNKVDLKTLHNRNPEGENAEDISYVASFADFNAVLENVMNMRLLPFQIRDLLPLMVLTLVPFLFVILIEIPVSEIISRLINTLF</sequence>
<feature type="transmembrane region" description="Helical" evidence="1">
    <location>
        <begin position="188"/>
        <end position="208"/>
    </location>
</feature>
<evidence type="ECO:0000313" key="2">
    <source>
        <dbReference type="EMBL" id="SMD44773.1"/>
    </source>
</evidence>
<dbReference type="AlphaFoldDB" id="A0A1W2H787"/>
<feature type="transmembrane region" description="Helical" evidence="1">
    <location>
        <begin position="354"/>
        <end position="375"/>
    </location>
</feature>
<evidence type="ECO:0000256" key="1">
    <source>
        <dbReference type="SAM" id="Phobius"/>
    </source>
</evidence>
<name>A0A1W2H787_9BACT</name>
<proteinExistence type="predicted"/>
<dbReference type="RefSeq" id="WP_084121558.1">
    <property type="nucleotide sequence ID" value="NZ_LT838813.1"/>
</dbReference>
<dbReference type="STRING" id="758820.SAMN00777080_3407"/>
<gene>
    <name evidence="2" type="ORF">SAMN00777080_3407</name>
</gene>
<feature type="transmembrane region" description="Helical" evidence="1">
    <location>
        <begin position="32"/>
        <end position="52"/>
    </location>
</feature>
<feature type="transmembrane region" description="Helical" evidence="1">
    <location>
        <begin position="220"/>
        <end position="241"/>
    </location>
</feature>
<evidence type="ECO:0000313" key="3">
    <source>
        <dbReference type="Proteomes" id="UP000192333"/>
    </source>
</evidence>
<organism evidence="2 3">
    <name type="scientific">Aquiflexum balticum DSM 16537</name>
    <dbReference type="NCBI Taxonomy" id="758820"/>
    <lineage>
        <taxon>Bacteria</taxon>
        <taxon>Pseudomonadati</taxon>
        <taxon>Bacteroidota</taxon>
        <taxon>Cytophagia</taxon>
        <taxon>Cytophagales</taxon>
        <taxon>Cyclobacteriaceae</taxon>
        <taxon>Aquiflexum</taxon>
    </lineage>
</organism>
<dbReference type="OrthoDB" id="5493434at2"/>
<reference evidence="3" key="1">
    <citation type="submission" date="2017-04" db="EMBL/GenBank/DDBJ databases">
        <authorList>
            <person name="Varghese N."/>
            <person name="Submissions S."/>
        </authorList>
    </citation>
    <scope>NUCLEOTIDE SEQUENCE [LARGE SCALE GENOMIC DNA]</scope>
    <source>
        <strain evidence="3">DSM 16537</strain>
    </source>
</reference>
<keyword evidence="3" id="KW-1185">Reference proteome</keyword>
<dbReference type="Proteomes" id="UP000192333">
    <property type="component" value="Chromosome I"/>
</dbReference>